<comment type="caution">
    <text evidence="2">The sequence shown here is derived from an EMBL/GenBank/DDBJ whole genome shotgun (WGS) entry which is preliminary data.</text>
</comment>
<accession>A0AAQ0H0X6</accession>
<evidence type="ECO:0000256" key="1">
    <source>
        <dbReference type="SAM" id="SignalP"/>
    </source>
</evidence>
<gene>
    <name evidence="2" type="ORF">DPV95_01815</name>
</gene>
<dbReference type="Proteomes" id="UP000253823">
    <property type="component" value="Unassembled WGS sequence"/>
</dbReference>
<evidence type="ECO:0008006" key="4">
    <source>
        <dbReference type="Google" id="ProtNLM"/>
    </source>
</evidence>
<organism evidence="2 3">
    <name type="scientific">Haemophilus parainfluenzae</name>
    <dbReference type="NCBI Taxonomy" id="729"/>
    <lineage>
        <taxon>Bacteria</taxon>
        <taxon>Pseudomonadati</taxon>
        <taxon>Pseudomonadota</taxon>
        <taxon>Gammaproteobacteria</taxon>
        <taxon>Pasteurellales</taxon>
        <taxon>Pasteurellaceae</taxon>
        <taxon>Haemophilus</taxon>
    </lineage>
</organism>
<sequence>MKKLMLISTAALLLSGCVNTELSNAGKTYNPQTDARIRLYGQNGRYTEMEVKQDGKTEKVNVGGSIGQSFSSLLYLKGNESIGMPSSSASMNPSQFNEIGSGTFFKEFIIPSGAEITLQSEIITPDGANYITNHQFIVHEHCLGKKLVFTPQAGKDYEALPSASTAQCNLTLVELK</sequence>
<name>A0AAQ0H0X6_HAEPA</name>
<evidence type="ECO:0000313" key="3">
    <source>
        <dbReference type="Proteomes" id="UP000253823"/>
    </source>
</evidence>
<dbReference type="PROSITE" id="PS51257">
    <property type="entry name" value="PROKAR_LIPOPROTEIN"/>
    <property type="match status" value="1"/>
</dbReference>
<feature type="chain" id="PRO_5042970855" description="Lipoprotein" evidence="1">
    <location>
        <begin position="21"/>
        <end position="176"/>
    </location>
</feature>
<feature type="signal peptide" evidence="1">
    <location>
        <begin position="1"/>
        <end position="20"/>
    </location>
</feature>
<reference evidence="2 3" key="1">
    <citation type="submission" date="2018-05" db="EMBL/GenBank/DDBJ databases">
        <title>Draft Genome Sequences for a Diverse set of 7 Haemophilus Species.</title>
        <authorList>
            <person name="Nichols M."/>
            <person name="Topaz N."/>
            <person name="Wang X."/>
            <person name="Wang X."/>
            <person name="Boxrud D."/>
        </authorList>
    </citation>
    <scope>NUCLEOTIDE SEQUENCE [LARGE SCALE GENOMIC DNA]</scope>
    <source>
        <strain evidence="2 3">C2006002596</strain>
    </source>
</reference>
<protein>
    <recommendedName>
        <fullName evidence="4">Lipoprotein</fullName>
    </recommendedName>
</protein>
<dbReference type="EMBL" id="QEPT01000001">
    <property type="protein sequence ID" value="RDE85550.1"/>
    <property type="molecule type" value="Genomic_DNA"/>
</dbReference>
<dbReference type="RefSeq" id="WP_111406561.1">
    <property type="nucleotide sequence ID" value="NZ_QEPT01000001.1"/>
</dbReference>
<evidence type="ECO:0000313" key="2">
    <source>
        <dbReference type="EMBL" id="RDE85550.1"/>
    </source>
</evidence>
<proteinExistence type="predicted"/>
<dbReference type="AlphaFoldDB" id="A0AAQ0H0X6"/>
<keyword evidence="1" id="KW-0732">Signal</keyword>